<protein>
    <recommendedName>
        <fullName evidence="8">LEM domain-containing protein</fullName>
    </recommendedName>
</protein>
<keyword evidence="3" id="KW-0812">Transmembrane</keyword>
<dbReference type="AlphaFoldDB" id="A0A814CFJ9"/>
<evidence type="ECO:0000313" key="9">
    <source>
        <dbReference type="EMBL" id="CAF0773961.1"/>
    </source>
</evidence>
<dbReference type="InterPro" id="IPR012677">
    <property type="entry name" value="Nucleotide-bd_a/b_plait_sf"/>
</dbReference>
<evidence type="ECO:0000256" key="4">
    <source>
        <dbReference type="ARBA" id="ARBA00022989"/>
    </source>
</evidence>
<keyword evidence="5" id="KW-0472">Membrane</keyword>
<dbReference type="Gene3D" id="3.30.70.330">
    <property type="match status" value="1"/>
</dbReference>
<feature type="compositionally biased region" description="Basic and acidic residues" evidence="7">
    <location>
        <begin position="185"/>
        <end position="202"/>
    </location>
</feature>
<dbReference type="Proteomes" id="UP000682733">
    <property type="component" value="Unassembled WGS sequence"/>
</dbReference>
<dbReference type="PANTHER" id="PTHR13428">
    <property type="entry name" value="INNER NUCLEAR MEMBRANE PROTEIN MAN1 LEM DOMAIN CONTAINING PROTEIN"/>
    <property type="match status" value="1"/>
</dbReference>
<dbReference type="GO" id="GO:0005637">
    <property type="term" value="C:nuclear inner membrane"/>
    <property type="evidence" value="ECO:0007669"/>
    <property type="project" value="UniProtKB-SubCell"/>
</dbReference>
<evidence type="ECO:0000256" key="6">
    <source>
        <dbReference type="ARBA" id="ARBA00023242"/>
    </source>
</evidence>
<dbReference type="PANTHER" id="PTHR13428:SF12">
    <property type="entry name" value="INNER NUCLEAR MEMBRANE PROTEIN MAN1"/>
    <property type="match status" value="1"/>
</dbReference>
<dbReference type="PROSITE" id="PS50954">
    <property type="entry name" value="LEM"/>
    <property type="match status" value="1"/>
</dbReference>
<reference evidence="10" key="1">
    <citation type="submission" date="2021-02" db="EMBL/GenBank/DDBJ databases">
        <authorList>
            <person name="Nowell W R."/>
        </authorList>
    </citation>
    <scope>NUCLEOTIDE SEQUENCE</scope>
</reference>
<comment type="subcellular location">
    <subcellularLocation>
        <location evidence="1">Nucleus inner membrane</location>
    </subcellularLocation>
</comment>
<evidence type="ECO:0000256" key="1">
    <source>
        <dbReference type="ARBA" id="ARBA00004540"/>
    </source>
</evidence>
<evidence type="ECO:0000313" key="12">
    <source>
        <dbReference type="EMBL" id="CAF3716200.1"/>
    </source>
</evidence>
<feature type="region of interest" description="Disordered" evidence="7">
    <location>
        <begin position="518"/>
        <end position="541"/>
    </location>
</feature>
<dbReference type="InterPro" id="IPR041885">
    <property type="entry name" value="MAN1_winged_helix_dom"/>
</dbReference>
<comment type="caution">
    <text evidence="10">The sequence shown here is derived from an EMBL/GenBank/DDBJ whole genome shotgun (WGS) entry which is preliminary data.</text>
</comment>
<dbReference type="EMBL" id="CAJOBA010000763">
    <property type="protein sequence ID" value="CAF3555011.1"/>
    <property type="molecule type" value="Genomic_DNA"/>
</dbReference>
<accession>A0A814CFJ9</accession>
<dbReference type="GO" id="GO:0006998">
    <property type="term" value="P:nuclear envelope organization"/>
    <property type="evidence" value="ECO:0007669"/>
    <property type="project" value="TreeGrafter"/>
</dbReference>
<dbReference type="Proteomes" id="UP000681722">
    <property type="component" value="Unassembled WGS sequence"/>
</dbReference>
<dbReference type="InterPro" id="IPR052277">
    <property type="entry name" value="INM_ESCRT-Associated"/>
</dbReference>
<dbReference type="Proteomes" id="UP000663829">
    <property type="component" value="Unassembled WGS sequence"/>
</dbReference>
<evidence type="ECO:0000313" key="13">
    <source>
        <dbReference type="Proteomes" id="UP000663829"/>
    </source>
</evidence>
<proteinExistence type="predicted"/>
<dbReference type="EMBL" id="CAJOBC010002113">
    <property type="protein sequence ID" value="CAF3716200.1"/>
    <property type="molecule type" value="Genomic_DNA"/>
</dbReference>
<keyword evidence="6" id="KW-0539">Nucleus</keyword>
<dbReference type="InterPro" id="IPR035979">
    <property type="entry name" value="RBD_domain_sf"/>
</dbReference>
<feature type="compositionally biased region" description="Low complexity" evidence="7">
    <location>
        <begin position="62"/>
        <end position="74"/>
    </location>
</feature>
<evidence type="ECO:0000256" key="2">
    <source>
        <dbReference type="ARBA" id="ARBA00022553"/>
    </source>
</evidence>
<feature type="domain" description="LEM" evidence="8">
    <location>
        <begin position="1"/>
        <end position="41"/>
    </location>
</feature>
<dbReference type="GO" id="GO:0031490">
    <property type="term" value="F:chromatin DNA binding"/>
    <property type="evidence" value="ECO:0007669"/>
    <property type="project" value="TreeGrafter"/>
</dbReference>
<feature type="compositionally biased region" description="Polar residues" evidence="7">
    <location>
        <begin position="41"/>
        <end position="54"/>
    </location>
</feature>
<organism evidence="10 13">
    <name type="scientific">Didymodactylos carnosus</name>
    <dbReference type="NCBI Taxonomy" id="1234261"/>
    <lineage>
        <taxon>Eukaryota</taxon>
        <taxon>Metazoa</taxon>
        <taxon>Spiralia</taxon>
        <taxon>Gnathifera</taxon>
        <taxon>Rotifera</taxon>
        <taxon>Eurotatoria</taxon>
        <taxon>Bdelloidea</taxon>
        <taxon>Philodinida</taxon>
        <taxon>Philodinidae</taxon>
        <taxon>Didymodactylos</taxon>
    </lineage>
</organism>
<evidence type="ECO:0000259" key="8">
    <source>
        <dbReference type="PROSITE" id="PS50954"/>
    </source>
</evidence>
<dbReference type="GO" id="GO:0030514">
    <property type="term" value="P:negative regulation of BMP signaling pathway"/>
    <property type="evidence" value="ECO:0007669"/>
    <property type="project" value="TreeGrafter"/>
</dbReference>
<feature type="region of interest" description="Disordered" evidence="7">
    <location>
        <begin position="41"/>
        <end position="140"/>
    </location>
</feature>
<name>A0A814CFJ9_9BILA</name>
<evidence type="ECO:0000256" key="5">
    <source>
        <dbReference type="ARBA" id="ARBA00023136"/>
    </source>
</evidence>
<evidence type="ECO:0000256" key="7">
    <source>
        <dbReference type="SAM" id="MobiDB-lite"/>
    </source>
</evidence>
<sequence length="647" mass="75002">MVLTDAELRRQLIAYREPVPPITNRNRDQLTARLEVLCSRPQTRHQQQISSDIQSARHPHTTSRITTTSTSTRSAANRLIELSDSEAETGPGDYLYSRSVSHTSPAVQKRSIEVRRPFDSSLTSDQLPSPVAPSISQDVEQSIAKHRREIQQLLDAAKDRTRLSSPVTTNQTPTRTNNSQSNFQHEARSRQYRNETGDNSLGDKIKKTVKETVWIPRQLKESWKSLKNLCKQYVHLVKNIMKALLIGILIGGLLIFLKEKGTDLIPHRKESSNLFLYFKTYCPDMEPMVADLRKQLQIRRGEVDCGFRPAADIRVIKPEIEKYLDQHNYKFELGPVERWRSLIAYIIEKPVEDILVYDKFNIEINDAKRSDSAFKLSTLDAIRSLSCRARKGVNSALQNMFWLLTATLGLVSLAWAFKRRSKQHEEQEHTYNGFVQEILNMLEDQYETHINDPTSKPFLAVNHIHDILIPPKDRKRLKALWERAKEHISNAESRVRLESQLIHGEEFDVWRWIQPLSPTTKQKEQQRSMISDSPKKTGGENDSYIYMPNDIGLTECLKLRNFFDTQYMADDDEIDDVVANIQKRCSSIKRIEHIGINSTYVYLKFSSKEAAAQGYQLLNKWVYQGREIIAKYLRLERYYEHFPESQQ</sequence>
<dbReference type="Proteomes" id="UP000677228">
    <property type="component" value="Unassembled WGS sequence"/>
</dbReference>
<evidence type="ECO:0000313" key="10">
    <source>
        <dbReference type="EMBL" id="CAF0939508.1"/>
    </source>
</evidence>
<keyword evidence="2" id="KW-0597">Phosphoprotein</keyword>
<dbReference type="Pfam" id="PF09402">
    <property type="entry name" value="MSC"/>
    <property type="match status" value="1"/>
</dbReference>
<dbReference type="InterPro" id="IPR018996">
    <property type="entry name" value="Man1/Src1-like_C"/>
</dbReference>
<dbReference type="SUPFAM" id="SSF54928">
    <property type="entry name" value="RNA-binding domain, RBD"/>
    <property type="match status" value="1"/>
</dbReference>
<keyword evidence="13" id="KW-1185">Reference proteome</keyword>
<feature type="compositionally biased region" description="Polar residues" evidence="7">
    <location>
        <begin position="163"/>
        <end position="184"/>
    </location>
</feature>
<keyword evidence="4" id="KW-1133">Transmembrane helix</keyword>
<feature type="region of interest" description="Disordered" evidence="7">
    <location>
        <begin position="155"/>
        <end position="202"/>
    </location>
</feature>
<dbReference type="Gene3D" id="1.10.10.1180">
    <property type="entry name" value="MAN1, winged-helix domain"/>
    <property type="match status" value="1"/>
</dbReference>
<evidence type="ECO:0000313" key="11">
    <source>
        <dbReference type="EMBL" id="CAF3555011.1"/>
    </source>
</evidence>
<dbReference type="InterPro" id="IPR003887">
    <property type="entry name" value="LEM_dom"/>
</dbReference>
<gene>
    <name evidence="10" type="ORF">GPM918_LOCUS10630</name>
    <name evidence="9" type="ORF">OVA965_LOCUS3238</name>
    <name evidence="12" type="ORF">SRO942_LOCUS10631</name>
    <name evidence="11" type="ORF">TMI583_LOCUS3237</name>
</gene>
<evidence type="ECO:0000256" key="3">
    <source>
        <dbReference type="ARBA" id="ARBA00022692"/>
    </source>
</evidence>
<dbReference type="OrthoDB" id="118234at2759"/>
<dbReference type="CDD" id="cd12934">
    <property type="entry name" value="LEM"/>
    <property type="match status" value="1"/>
</dbReference>
<dbReference type="EMBL" id="CAJNOK010000763">
    <property type="protein sequence ID" value="CAF0773961.1"/>
    <property type="molecule type" value="Genomic_DNA"/>
</dbReference>
<dbReference type="EMBL" id="CAJNOQ010002113">
    <property type="protein sequence ID" value="CAF0939508.1"/>
    <property type="molecule type" value="Genomic_DNA"/>
</dbReference>